<dbReference type="InterPro" id="IPR011032">
    <property type="entry name" value="GroES-like_sf"/>
</dbReference>
<sequence>MRAARVTSLDGPSAVEVAEVEIPTLQPGHVLVDVHEAGVNFPDVLMTKGLYQMRPDLPFVPGSECAGVVREAAPGSAFATGDRVAAFPVLGGFAETVSVQEALAFPLPDSVSFRAGAALPMNYLTVHFALVRRAQLERGEVVLVHGAAGGIGTAAIQLARAMDARVIAVVSTEDKIETARAAGAHHIVLADDFLAGAKELTEGRGVDVIVDPVGGDRFTDSLRALAPEGRLLVIGFTAGQIPEVKVNRLLLNNLSVVGVGWGAFWTRDPGYLRTQWDAILPLLAQGALDPVLGPGFPLADVAAALTEIDERRARGKVTLAIR</sequence>
<dbReference type="STRING" id="1386089.N865_06185"/>
<dbReference type="GO" id="GO:0016491">
    <property type="term" value="F:oxidoreductase activity"/>
    <property type="evidence" value="ECO:0007669"/>
    <property type="project" value="InterPro"/>
</dbReference>
<dbReference type="Pfam" id="PF08240">
    <property type="entry name" value="ADH_N"/>
    <property type="match status" value="1"/>
</dbReference>
<reference evidence="2 3" key="1">
    <citation type="submission" date="2013-08" db="EMBL/GenBank/DDBJ databases">
        <title>Intrasporangium oryzae NRRL B-24470.</title>
        <authorList>
            <person name="Liu H."/>
            <person name="Wang G."/>
        </authorList>
    </citation>
    <scope>NUCLEOTIDE SEQUENCE [LARGE SCALE GENOMIC DNA]</scope>
    <source>
        <strain evidence="2 3">NRRL B-24470</strain>
    </source>
</reference>
<dbReference type="PANTHER" id="PTHR43677">
    <property type="entry name" value="SHORT-CHAIN DEHYDROGENASE/REDUCTASE"/>
    <property type="match status" value="1"/>
</dbReference>
<feature type="domain" description="Enoyl reductase (ER)" evidence="1">
    <location>
        <begin position="7"/>
        <end position="319"/>
    </location>
</feature>
<organism evidence="2 3">
    <name type="scientific">Intrasporangium oryzae NRRL B-24470</name>
    <dbReference type="NCBI Taxonomy" id="1386089"/>
    <lineage>
        <taxon>Bacteria</taxon>
        <taxon>Bacillati</taxon>
        <taxon>Actinomycetota</taxon>
        <taxon>Actinomycetes</taxon>
        <taxon>Micrococcales</taxon>
        <taxon>Intrasporangiaceae</taxon>
        <taxon>Intrasporangium</taxon>
    </lineage>
</organism>
<dbReference type="Pfam" id="PF00107">
    <property type="entry name" value="ADH_zinc_N"/>
    <property type="match status" value="1"/>
</dbReference>
<dbReference type="SUPFAM" id="SSF51735">
    <property type="entry name" value="NAD(P)-binding Rossmann-fold domains"/>
    <property type="match status" value="1"/>
</dbReference>
<accession>W9GC13</accession>
<gene>
    <name evidence="2" type="ORF">N865_06185</name>
</gene>
<dbReference type="eggNOG" id="COG0604">
    <property type="taxonomic scope" value="Bacteria"/>
</dbReference>
<name>W9GC13_9MICO</name>
<evidence type="ECO:0000259" key="1">
    <source>
        <dbReference type="SMART" id="SM00829"/>
    </source>
</evidence>
<dbReference type="InterPro" id="IPR051397">
    <property type="entry name" value="Zn-ADH-like_protein"/>
</dbReference>
<keyword evidence="3" id="KW-1185">Reference proteome</keyword>
<dbReference type="SUPFAM" id="SSF50129">
    <property type="entry name" value="GroES-like"/>
    <property type="match status" value="1"/>
</dbReference>
<evidence type="ECO:0000313" key="3">
    <source>
        <dbReference type="Proteomes" id="UP000019489"/>
    </source>
</evidence>
<dbReference type="Gene3D" id="3.90.180.10">
    <property type="entry name" value="Medium-chain alcohol dehydrogenases, catalytic domain"/>
    <property type="match status" value="1"/>
</dbReference>
<comment type="caution">
    <text evidence="2">The sequence shown here is derived from an EMBL/GenBank/DDBJ whole genome shotgun (WGS) entry which is preliminary data.</text>
</comment>
<dbReference type="AlphaFoldDB" id="W9GC13"/>
<protein>
    <submittedName>
        <fullName evidence="2">NADPH:quinone oxidoreductase</fullName>
    </submittedName>
</protein>
<proteinExistence type="predicted"/>
<dbReference type="Proteomes" id="UP000019489">
    <property type="component" value="Unassembled WGS sequence"/>
</dbReference>
<dbReference type="InterPro" id="IPR020843">
    <property type="entry name" value="ER"/>
</dbReference>
<dbReference type="EMBL" id="AWSA01000011">
    <property type="protein sequence ID" value="EWT02363.1"/>
    <property type="molecule type" value="Genomic_DNA"/>
</dbReference>
<dbReference type="Gene3D" id="3.40.50.720">
    <property type="entry name" value="NAD(P)-binding Rossmann-like Domain"/>
    <property type="match status" value="1"/>
</dbReference>
<dbReference type="OrthoDB" id="4190732at2"/>
<dbReference type="InterPro" id="IPR013149">
    <property type="entry name" value="ADH-like_C"/>
</dbReference>
<dbReference type="PROSITE" id="PS01162">
    <property type="entry name" value="QOR_ZETA_CRYSTAL"/>
    <property type="match status" value="1"/>
</dbReference>
<dbReference type="PANTHER" id="PTHR43677:SF4">
    <property type="entry name" value="QUINONE OXIDOREDUCTASE-LIKE PROTEIN 2"/>
    <property type="match status" value="1"/>
</dbReference>
<dbReference type="GO" id="GO:0008270">
    <property type="term" value="F:zinc ion binding"/>
    <property type="evidence" value="ECO:0007669"/>
    <property type="project" value="InterPro"/>
</dbReference>
<dbReference type="RefSeq" id="WP_034803323.1">
    <property type="nucleotide sequence ID" value="NZ_AWSA01000011.1"/>
</dbReference>
<dbReference type="SMART" id="SM00829">
    <property type="entry name" value="PKS_ER"/>
    <property type="match status" value="1"/>
</dbReference>
<dbReference type="InterPro" id="IPR013154">
    <property type="entry name" value="ADH-like_N"/>
</dbReference>
<dbReference type="CDD" id="cd08241">
    <property type="entry name" value="QOR1"/>
    <property type="match status" value="1"/>
</dbReference>
<evidence type="ECO:0000313" key="2">
    <source>
        <dbReference type="EMBL" id="EWT02363.1"/>
    </source>
</evidence>
<dbReference type="InterPro" id="IPR036291">
    <property type="entry name" value="NAD(P)-bd_dom_sf"/>
</dbReference>
<dbReference type="InterPro" id="IPR002364">
    <property type="entry name" value="Quin_OxRdtase/zeta-crystal_CS"/>
</dbReference>
<dbReference type="PATRIC" id="fig|1386089.3.peg.1365"/>